<keyword evidence="4 5" id="KW-0472">Membrane</keyword>
<organism evidence="7 8">
    <name type="scientific">Bacillus cereus</name>
    <dbReference type="NCBI Taxonomy" id="1396"/>
    <lineage>
        <taxon>Bacteria</taxon>
        <taxon>Bacillati</taxon>
        <taxon>Bacillota</taxon>
        <taxon>Bacilli</taxon>
        <taxon>Bacillales</taxon>
        <taxon>Bacillaceae</taxon>
        <taxon>Bacillus</taxon>
        <taxon>Bacillus cereus group</taxon>
    </lineage>
</organism>
<proteinExistence type="predicted"/>
<evidence type="ECO:0000256" key="3">
    <source>
        <dbReference type="ARBA" id="ARBA00022989"/>
    </source>
</evidence>
<feature type="transmembrane region" description="Helical" evidence="5">
    <location>
        <begin position="119"/>
        <end position="145"/>
    </location>
</feature>
<name>A0A9X7M258_BACCE</name>
<dbReference type="RefSeq" id="WP_127064275.1">
    <property type="nucleotide sequence ID" value="NZ_CP031778.1"/>
</dbReference>
<keyword evidence="3 5" id="KW-1133">Transmembrane helix</keyword>
<feature type="transmembrane region" description="Helical" evidence="5">
    <location>
        <begin position="165"/>
        <end position="187"/>
    </location>
</feature>
<gene>
    <name evidence="7" type="ORF">D0437_30195</name>
</gene>
<keyword evidence="2 5" id="KW-0812">Transmembrane</keyword>
<feature type="transmembrane region" description="Helical" evidence="5">
    <location>
        <begin position="199"/>
        <end position="220"/>
    </location>
</feature>
<comment type="subcellular location">
    <subcellularLocation>
        <location evidence="1">Membrane</location>
        <topology evidence="1">Multi-pass membrane protein</topology>
    </subcellularLocation>
</comment>
<feature type="transmembrane region" description="Helical" evidence="5">
    <location>
        <begin position="36"/>
        <end position="58"/>
    </location>
</feature>
<feature type="transmembrane region" description="Helical" evidence="5">
    <location>
        <begin position="78"/>
        <end position="107"/>
    </location>
</feature>
<accession>A0A9X7M258</accession>
<dbReference type="EMBL" id="CP031778">
    <property type="protein sequence ID" value="QDZ77041.1"/>
    <property type="molecule type" value="Genomic_DNA"/>
</dbReference>
<evidence type="ECO:0000313" key="8">
    <source>
        <dbReference type="Proteomes" id="UP000321735"/>
    </source>
</evidence>
<evidence type="ECO:0000259" key="6">
    <source>
        <dbReference type="Pfam" id="PF04893"/>
    </source>
</evidence>
<protein>
    <submittedName>
        <fullName evidence="7">DUF1282 domain-containing protein</fullName>
    </submittedName>
</protein>
<evidence type="ECO:0000256" key="5">
    <source>
        <dbReference type="SAM" id="Phobius"/>
    </source>
</evidence>
<sequence>METNVVKGKWKERPSLGGMLLSPSVQFSKLKVTQKVWGAFFLVVFFQAIVKGISSYAAQNTAEMIEIQKQLGDVQESMGLMIGKAMGTSFFGALIGTLLVAMIYKVFLMFFGNDTSYKMVLAIIVYASIVLIIGDLFNAMLTRMFGGNITGYTNLSPLFQQGTLLHGMASAFEVFYLWYLGLIWMGLRTVAGLSKVKSSIPVVVIFLIQAAFITFGTMMVSKFM</sequence>
<dbReference type="Pfam" id="PF04893">
    <property type="entry name" value="Yip1"/>
    <property type="match status" value="1"/>
</dbReference>
<feature type="domain" description="Yip1" evidence="6">
    <location>
        <begin position="18"/>
        <end position="213"/>
    </location>
</feature>
<evidence type="ECO:0000256" key="4">
    <source>
        <dbReference type="ARBA" id="ARBA00023136"/>
    </source>
</evidence>
<dbReference type="GO" id="GO:0016020">
    <property type="term" value="C:membrane"/>
    <property type="evidence" value="ECO:0007669"/>
    <property type="project" value="UniProtKB-SubCell"/>
</dbReference>
<reference evidence="7 8" key="1">
    <citation type="journal article" date="2019" name="Ecotoxicol. Environ. Saf.">
        <title>Microbial characterization of heavy metal resistant bacterial strains isolated from an electroplating wastewater treatment plant.</title>
        <authorList>
            <person name="Cai X."/>
            <person name="Zheng X."/>
            <person name="Zhang D."/>
            <person name="Iqbal W."/>
            <person name="Liu C."/>
            <person name="Yang B."/>
            <person name="Zhao X."/>
            <person name="Lu X."/>
            <person name="Mao Y."/>
        </authorList>
    </citation>
    <scope>NUCLEOTIDE SEQUENCE [LARGE SCALE GENOMIC DNA]</scope>
    <source>
        <strain evidence="7 8">Co1-1</strain>
    </source>
</reference>
<evidence type="ECO:0000256" key="1">
    <source>
        <dbReference type="ARBA" id="ARBA00004141"/>
    </source>
</evidence>
<evidence type="ECO:0000313" key="7">
    <source>
        <dbReference type="EMBL" id="QDZ77041.1"/>
    </source>
</evidence>
<dbReference type="Proteomes" id="UP000321735">
    <property type="component" value="Chromosome"/>
</dbReference>
<dbReference type="InterPro" id="IPR006977">
    <property type="entry name" value="Yip1_dom"/>
</dbReference>
<evidence type="ECO:0000256" key="2">
    <source>
        <dbReference type="ARBA" id="ARBA00022692"/>
    </source>
</evidence>
<dbReference type="AlphaFoldDB" id="A0A9X7M258"/>